<accession>A0A6J5L0D9</accession>
<name>A0A6J5L0D9_9CAUD</name>
<dbReference type="Pfam" id="PF20691">
    <property type="entry name" value="TAGT"/>
    <property type="match status" value="1"/>
</dbReference>
<evidence type="ECO:0000313" key="2">
    <source>
        <dbReference type="EMBL" id="CAB4126995.1"/>
    </source>
</evidence>
<dbReference type="EMBL" id="LR796207">
    <property type="protein sequence ID" value="CAB4126995.1"/>
    <property type="molecule type" value="Genomic_DNA"/>
</dbReference>
<proteinExistence type="predicted"/>
<reference evidence="2" key="1">
    <citation type="submission" date="2020-04" db="EMBL/GenBank/DDBJ databases">
        <authorList>
            <person name="Chiriac C."/>
            <person name="Salcher M."/>
            <person name="Ghai R."/>
            <person name="Kavagutti S V."/>
        </authorList>
    </citation>
    <scope>NUCLEOTIDE SEQUENCE</scope>
</reference>
<gene>
    <name evidence="2" type="ORF">UFOVP79_41</name>
</gene>
<sequence length="283" mass="32754">MMKHEKFCAFILTHGRSDRVFTYKTLKKCGYTGPIVFVVDNEDKTVEDYKKAFKETVYVFDKKAMAAKFDEGDNFNDRRAIIYARNACFEIAQELGYEYFIELDDDYTDFRHMKNHKGEYVDKKVADIDAVFDAMLDYYKSIPALSIAMAQGGDFVGGKMGSSWKKPKRKAMNSFICSVNRPFKFFGRVNEDVNTYTNLGSRGGLFLTTMDLKLQQKQTQTNSGGMTEMYLDSGTYVKSFYSVIYQPSSVKVGVMHSKNSRIHHQIRWRNTVPRILSDEYKKR</sequence>
<feature type="domain" description="TET-Associated Glycosyltransferase" evidence="1">
    <location>
        <begin position="10"/>
        <end position="225"/>
    </location>
</feature>
<evidence type="ECO:0000259" key="1">
    <source>
        <dbReference type="Pfam" id="PF20691"/>
    </source>
</evidence>
<organism evidence="2">
    <name type="scientific">uncultured Caudovirales phage</name>
    <dbReference type="NCBI Taxonomy" id="2100421"/>
    <lineage>
        <taxon>Viruses</taxon>
        <taxon>Duplodnaviria</taxon>
        <taxon>Heunggongvirae</taxon>
        <taxon>Uroviricota</taxon>
        <taxon>Caudoviricetes</taxon>
        <taxon>Peduoviridae</taxon>
        <taxon>Maltschvirus</taxon>
        <taxon>Maltschvirus maltsch</taxon>
    </lineage>
</organism>
<protein>
    <recommendedName>
        <fullName evidence="1">TET-Associated Glycosyltransferase domain-containing protein</fullName>
    </recommendedName>
</protein>
<dbReference type="InterPro" id="IPR049100">
    <property type="entry name" value="TAGT"/>
</dbReference>